<sequence length="62" mass="7233">MRYAVTYRLTHPAYFPTTSMAQIEAHTHAELERKLAKIVSKWKGLGYKIRVMGVRQEVNLNK</sequence>
<dbReference type="Proteomes" id="UP000654345">
    <property type="component" value="Unassembled WGS sequence"/>
</dbReference>
<evidence type="ECO:0000313" key="1">
    <source>
        <dbReference type="EMBL" id="GHO54823.1"/>
    </source>
</evidence>
<evidence type="ECO:0008006" key="3">
    <source>
        <dbReference type="Google" id="ProtNLM"/>
    </source>
</evidence>
<protein>
    <recommendedName>
        <fullName evidence="3">DUF4177 domain-containing protein</fullName>
    </recommendedName>
</protein>
<keyword evidence="2" id="KW-1185">Reference proteome</keyword>
<dbReference type="RefSeq" id="WP_201371493.1">
    <property type="nucleotide sequence ID" value="NZ_BNJG01000001.1"/>
</dbReference>
<gene>
    <name evidence="1" type="ORF">KSB_32980</name>
</gene>
<proteinExistence type="predicted"/>
<dbReference type="EMBL" id="BNJG01000001">
    <property type="protein sequence ID" value="GHO54823.1"/>
    <property type="molecule type" value="Genomic_DNA"/>
</dbReference>
<name>A0ABQ3UPY8_9CHLR</name>
<evidence type="ECO:0000313" key="2">
    <source>
        <dbReference type="Proteomes" id="UP000654345"/>
    </source>
</evidence>
<accession>A0ABQ3UPY8</accession>
<reference evidence="1 2" key="1">
    <citation type="journal article" date="2021" name="Int. J. Syst. Evol. Microbiol.">
        <title>Reticulibacter mediterranei gen. nov., sp. nov., within the new family Reticulibacteraceae fam. nov., and Ktedonospora formicarum gen. nov., sp. nov., Ktedonobacter robiniae sp. nov., Dictyobacter formicarum sp. nov. and Dictyobacter arantiisoli sp. nov., belonging to the class Ktedonobacteria.</title>
        <authorList>
            <person name="Yabe S."/>
            <person name="Zheng Y."/>
            <person name="Wang C.M."/>
            <person name="Sakai Y."/>
            <person name="Abe K."/>
            <person name="Yokota A."/>
            <person name="Donadio S."/>
            <person name="Cavaletti L."/>
            <person name="Monciardini P."/>
        </authorList>
    </citation>
    <scope>NUCLEOTIDE SEQUENCE [LARGE SCALE GENOMIC DNA]</scope>
    <source>
        <strain evidence="1 2">SOSP1-30</strain>
    </source>
</reference>
<organism evidence="1 2">
    <name type="scientific">Ktedonobacter robiniae</name>
    <dbReference type="NCBI Taxonomy" id="2778365"/>
    <lineage>
        <taxon>Bacteria</taxon>
        <taxon>Bacillati</taxon>
        <taxon>Chloroflexota</taxon>
        <taxon>Ktedonobacteria</taxon>
        <taxon>Ktedonobacterales</taxon>
        <taxon>Ktedonobacteraceae</taxon>
        <taxon>Ktedonobacter</taxon>
    </lineage>
</organism>
<comment type="caution">
    <text evidence="1">The sequence shown here is derived from an EMBL/GenBank/DDBJ whole genome shotgun (WGS) entry which is preliminary data.</text>
</comment>